<dbReference type="Pfam" id="PF01022">
    <property type="entry name" value="HTH_5"/>
    <property type="match status" value="1"/>
</dbReference>
<comment type="caution">
    <text evidence="5">The sequence shown here is derived from an EMBL/GenBank/DDBJ whole genome shotgun (WGS) entry which is preliminary data.</text>
</comment>
<dbReference type="Proteomes" id="UP000256485">
    <property type="component" value="Unassembled WGS sequence"/>
</dbReference>
<dbReference type="SMART" id="SM00418">
    <property type="entry name" value="HTH_ARSR"/>
    <property type="match status" value="1"/>
</dbReference>
<gene>
    <name evidence="5" type="ORF">DFJ64_2897</name>
</gene>
<dbReference type="InterPro" id="IPR011991">
    <property type="entry name" value="ArsR-like_HTH"/>
</dbReference>
<dbReference type="InterPro" id="IPR051011">
    <property type="entry name" value="Metal_resp_trans_reg"/>
</dbReference>
<dbReference type="AlphaFoldDB" id="A0A3D9V9S7"/>
<dbReference type="SUPFAM" id="SSF46785">
    <property type="entry name" value="Winged helix' DNA-binding domain"/>
    <property type="match status" value="1"/>
</dbReference>
<evidence type="ECO:0000256" key="2">
    <source>
        <dbReference type="ARBA" id="ARBA00023125"/>
    </source>
</evidence>
<dbReference type="GO" id="GO:0003700">
    <property type="term" value="F:DNA-binding transcription factor activity"/>
    <property type="evidence" value="ECO:0007669"/>
    <property type="project" value="InterPro"/>
</dbReference>
<evidence type="ECO:0000256" key="3">
    <source>
        <dbReference type="ARBA" id="ARBA00023163"/>
    </source>
</evidence>
<dbReference type="Gene3D" id="1.10.10.10">
    <property type="entry name" value="Winged helix-like DNA-binding domain superfamily/Winged helix DNA-binding domain"/>
    <property type="match status" value="1"/>
</dbReference>
<organism evidence="5 6">
    <name type="scientific">Thermasporomyces composti</name>
    <dbReference type="NCBI Taxonomy" id="696763"/>
    <lineage>
        <taxon>Bacteria</taxon>
        <taxon>Bacillati</taxon>
        <taxon>Actinomycetota</taxon>
        <taxon>Actinomycetes</taxon>
        <taxon>Propionibacteriales</taxon>
        <taxon>Nocardioidaceae</taxon>
        <taxon>Thermasporomyces</taxon>
    </lineage>
</organism>
<keyword evidence="1" id="KW-0805">Transcription regulation</keyword>
<dbReference type="InterPro" id="IPR036390">
    <property type="entry name" value="WH_DNA-bd_sf"/>
</dbReference>
<dbReference type="InterPro" id="IPR001845">
    <property type="entry name" value="HTH_ArsR_DNA-bd_dom"/>
</dbReference>
<dbReference type="InterPro" id="IPR036388">
    <property type="entry name" value="WH-like_DNA-bd_sf"/>
</dbReference>
<dbReference type="PANTHER" id="PTHR43132">
    <property type="entry name" value="ARSENICAL RESISTANCE OPERON REPRESSOR ARSR-RELATED"/>
    <property type="match status" value="1"/>
</dbReference>
<evidence type="ECO:0000256" key="1">
    <source>
        <dbReference type="ARBA" id="ARBA00023015"/>
    </source>
</evidence>
<name>A0A3D9V9S7_THECX</name>
<dbReference type="GO" id="GO:0003677">
    <property type="term" value="F:DNA binding"/>
    <property type="evidence" value="ECO:0007669"/>
    <property type="project" value="UniProtKB-KW"/>
</dbReference>
<accession>A0A3D9V9S7</accession>
<reference evidence="5 6" key="1">
    <citation type="submission" date="2018-08" db="EMBL/GenBank/DDBJ databases">
        <title>Sequencing the genomes of 1000 actinobacteria strains.</title>
        <authorList>
            <person name="Klenk H.-P."/>
        </authorList>
    </citation>
    <scope>NUCLEOTIDE SEQUENCE [LARGE SCALE GENOMIC DNA]</scope>
    <source>
        <strain evidence="5 6">DSM 22891</strain>
    </source>
</reference>
<sequence>MVLRIHFTATDLARTRVAKGPDPLWEAVLSLHVLQSRRPPAHTLDWRARVRAEAATAGTASQIKHVLFPLAPVATYFPDFLTPSESADGIDAGVRAVASTPTSKLRQQIKRLASRVPVPGWTRALAHGDRRLRETLADALRAYHRTALAPWMDVIAQCVAVDREIRMRALADGGVERLLSSLGPGIRWEEPTLVADYPCDLDLHLDGRGLLLIPSYFCTRMPVALVDPDMQPVLVYPAMTAAVETMAAQSDVRQEALADLLGATRAVILTAIADGYSGRRLAAQVGVSPATISHHTAVLREAGLITSARRGNTVVHRLTMTGARLLGRVTGPDRNVLESAVRP</sequence>
<dbReference type="PRINTS" id="PR00778">
    <property type="entry name" value="HTHARSR"/>
</dbReference>
<proteinExistence type="predicted"/>
<keyword evidence="2" id="KW-0238">DNA-binding</keyword>
<feature type="domain" description="HTH arsR-type" evidence="4">
    <location>
        <begin position="255"/>
        <end position="330"/>
    </location>
</feature>
<evidence type="ECO:0000259" key="4">
    <source>
        <dbReference type="SMART" id="SM00418"/>
    </source>
</evidence>
<evidence type="ECO:0000313" key="5">
    <source>
        <dbReference type="EMBL" id="REF37453.1"/>
    </source>
</evidence>
<dbReference type="RefSeq" id="WP_211310620.1">
    <property type="nucleotide sequence ID" value="NZ_QTUC01000001.1"/>
</dbReference>
<keyword evidence="3" id="KW-0804">Transcription</keyword>
<evidence type="ECO:0000313" key="6">
    <source>
        <dbReference type="Proteomes" id="UP000256485"/>
    </source>
</evidence>
<dbReference type="EMBL" id="QTUC01000001">
    <property type="protein sequence ID" value="REF37453.1"/>
    <property type="molecule type" value="Genomic_DNA"/>
</dbReference>
<keyword evidence="6" id="KW-1185">Reference proteome</keyword>
<dbReference type="CDD" id="cd00090">
    <property type="entry name" value="HTH_ARSR"/>
    <property type="match status" value="1"/>
</dbReference>
<protein>
    <submittedName>
        <fullName evidence="5">ArsR family transcriptional regulator</fullName>
    </submittedName>
</protein>
<dbReference type="PANTHER" id="PTHR43132:SF8">
    <property type="entry name" value="HTH-TYPE TRANSCRIPTIONAL REGULATOR KMTR"/>
    <property type="match status" value="1"/>
</dbReference>